<protein>
    <submittedName>
        <fullName evidence="2">Trafficking protein particle complex subunit 2, putative</fullName>
    </submittedName>
</protein>
<name>D7G3Y4_ECTSI</name>
<evidence type="ECO:0000313" key="3">
    <source>
        <dbReference type="Proteomes" id="UP000002630"/>
    </source>
</evidence>
<dbReference type="GO" id="GO:0005737">
    <property type="term" value="C:cytoplasm"/>
    <property type="evidence" value="ECO:0007669"/>
    <property type="project" value="GOC"/>
</dbReference>
<dbReference type="InterPro" id="IPR011012">
    <property type="entry name" value="Longin-like_dom_sf"/>
</dbReference>
<reference evidence="2 3" key="1">
    <citation type="journal article" date="2010" name="Nature">
        <title>The Ectocarpus genome and the independent evolution of multicellularity in brown algae.</title>
        <authorList>
            <person name="Cock J.M."/>
            <person name="Sterck L."/>
            <person name="Rouze P."/>
            <person name="Scornet D."/>
            <person name="Allen A.E."/>
            <person name="Amoutzias G."/>
            <person name="Anthouard V."/>
            <person name="Artiguenave F."/>
            <person name="Aury J.M."/>
            <person name="Badger J.H."/>
            <person name="Beszteri B."/>
            <person name="Billiau K."/>
            <person name="Bonnet E."/>
            <person name="Bothwell J.H."/>
            <person name="Bowler C."/>
            <person name="Boyen C."/>
            <person name="Brownlee C."/>
            <person name="Carrano C.J."/>
            <person name="Charrier B."/>
            <person name="Cho G.Y."/>
            <person name="Coelho S.M."/>
            <person name="Collen J."/>
            <person name="Corre E."/>
            <person name="Da Silva C."/>
            <person name="Delage L."/>
            <person name="Delaroque N."/>
            <person name="Dittami S.M."/>
            <person name="Doulbeau S."/>
            <person name="Elias M."/>
            <person name="Farnham G."/>
            <person name="Gachon C.M."/>
            <person name="Gschloessl B."/>
            <person name="Heesch S."/>
            <person name="Jabbari K."/>
            <person name="Jubin C."/>
            <person name="Kawai H."/>
            <person name="Kimura K."/>
            <person name="Kloareg B."/>
            <person name="Kupper F.C."/>
            <person name="Lang D."/>
            <person name="Le Bail A."/>
            <person name="Leblanc C."/>
            <person name="Lerouge P."/>
            <person name="Lohr M."/>
            <person name="Lopez P.J."/>
            <person name="Martens C."/>
            <person name="Maumus F."/>
            <person name="Michel G."/>
            <person name="Miranda-Saavedra D."/>
            <person name="Morales J."/>
            <person name="Moreau H."/>
            <person name="Motomura T."/>
            <person name="Nagasato C."/>
            <person name="Napoli C.A."/>
            <person name="Nelson D.R."/>
            <person name="Nyvall-Collen P."/>
            <person name="Peters A.F."/>
            <person name="Pommier C."/>
            <person name="Potin P."/>
            <person name="Poulain J."/>
            <person name="Quesneville H."/>
            <person name="Read B."/>
            <person name="Rensing S.A."/>
            <person name="Ritter A."/>
            <person name="Rousvoal S."/>
            <person name="Samanta M."/>
            <person name="Samson G."/>
            <person name="Schroeder D.C."/>
            <person name="Segurens B."/>
            <person name="Strittmatter M."/>
            <person name="Tonon T."/>
            <person name="Tregear J.W."/>
            <person name="Valentin K."/>
            <person name="von Dassow P."/>
            <person name="Yamagishi T."/>
            <person name="Van de Peer Y."/>
            <person name="Wincker P."/>
        </authorList>
    </citation>
    <scope>NUCLEOTIDE SEQUENCE [LARGE SCALE GENOMIC DNA]</scope>
    <source>
        <strain evidence="3">Ec32 / CCAP1310/4</strain>
    </source>
</reference>
<accession>D7G3Y4</accession>
<dbReference type="InterPro" id="IPR006722">
    <property type="entry name" value="Sedlin"/>
</dbReference>
<feature type="region of interest" description="Disordered" evidence="1">
    <location>
        <begin position="15"/>
        <end position="36"/>
    </location>
</feature>
<gene>
    <name evidence="2" type="ORF">Esi_0054_0020</name>
</gene>
<dbReference type="OrthoDB" id="10252102at2759"/>
<organism evidence="2 3">
    <name type="scientific">Ectocarpus siliculosus</name>
    <name type="common">Brown alga</name>
    <name type="synonym">Conferva siliculosa</name>
    <dbReference type="NCBI Taxonomy" id="2880"/>
    <lineage>
        <taxon>Eukaryota</taxon>
        <taxon>Sar</taxon>
        <taxon>Stramenopiles</taxon>
        <taxon>Ochrophyta</taxon>
        <taxon>PX clade</taxon>
        <taxon>Phaeophyceae</taxon>
        <taxon>Ectocarpales</taxon>
        <taxon>Ectocarpaceae</taxon>
        <taxon>Ectocarpus</taxon>
    </lineage>
</organism>
<proteinExistence type="predicted"/>
<dbReference type="GO" id="GO:0006888">
    <property type="term" value="P:endoplasmic reticulum to Golgi vesicle-mediated transport"/>
    <property type="evidence" value="ECO:0007669"/>
    <property type="project" value="InterPro"/>
</dbReference>
<evidence type="ECO:0000256" key="1">
    <source>
        <dbReference type="SAM" id="MobiDB-lite"/>
    </source>
</evidence>
<dbReference type="InParanoid" id="D7G3Y4"/>
<dbReference type="AlphaFoldDB" id="D7G3Y4"/>
<dbReference type="EMBL" id="FN649758">
    <property type="protein sequence ID" value="CBJ27019.1"/>
    <property type="molecule type" value="Genomic_DNA"/>
</dbReference>
<dbReference type="SUPFAM" id="SSF64356">
    <property type="entry name" value="SNARE-like"/>
    <property type="match status" value="1"/>
</dbReference>
<dbReference type="STRING" id="2880.D7G3Y4"/>
<evidence type="ECO:0000313" key="2">
    <source>
        <dbReference type="EMBL" id="CBJ27019.1"/>
    </source>
</evidence>
<sequence length="63" mass="6670">MSVFMIVGRNEPLYEADLGSGGGGNSSTAGRSSEESAHLNQFIVHSALDMVERKQWSTPATSA</sequence>
<dbReference type="EMBL" id="FN648752">
    <property type="protein sequence ID" value="CBJ27019.1"/>
    <property type="molecule type" value="Genomic_DNA"/>
</dbReference>
<dbReference type="Gene3D" id="3.30.450.70">
    <property type="match status" value="1"/>
</dbReference>
<dbReference type="Proteomes" id="UP000002630">
    <property type="component" value="Linkage Group LG33"/>
</dbReference>
<dbReference type="Pfam" id="PF04628">
    <property type="entry name" value="Sedlin_N"/>
    <property type="match status" value="1"/>
</dbReference>
<keyword evidence="3" id="KW-1185">Reference proteome</keyword>